<dbReference type="PANTHER" id="PTHR19303:SF74">
    <property type="entry name" value="POGO TRANSPOSABLE ELEMENT WITH KRAB DOMAIN"/>
    <property type="match status" value="1"/>
</dbReference>
<dbReference type="Gene3D" id="1.10.10.60">
    <property type="entry name" value="Homeodomain-like"/>
    <property type="match status" value="1"/>
</dbReference>
<dbReference type="GO" id="GO:0005634">
    <property type="term" value="C:nucleus"/>
    <property type="evidence" value="ECO:0007669"/>
    <property type="project" value="UniProtKB-SubCell"/>
</dbReference>
<dbReference type="Pfam" id="PF03221">
    <property type="entry name" value="HTH_Tnp_Tc5"/>
    <property type="match status" value="1"/>
</dbReference>
<dbReference type="InterPro" id="IPR050863">
    <property type="entry name" value="CenT-Element_Derived"/>
</dbReference>
<dbReference type="Pfam" id="PF03184">
    <property type="entry name" value="DDE_1"/>
    <property type="match status" value="1"/>
</dbReference>
<dbReference type="GO" id="GO:0003677">
    <property type="term" value="F:DNA binding"/>
    <property type="evidence" value="ECO:0007669"/>
    <property type="project" value="UniProtKB-KW"/>
</dbReference>
<feature type="domain" description="HTH CENPB-type" evidence="4">
    <location>
        <begin position="48"/>
        <end position="118"/>
    </location>
</feature>
<keyword evidence="2" id="KW-0238">DNA-binding</keyword>
<dbReference type="InterPro" id="IPR004875">
    <property type="entry name" value="DDE_SF_endonuclease_dom"/>
</dbReference>
<dbReference type="Proteomes" id="UP000265631">
    <property type="component" value="Unassembled WGS sequence"/>
</dbReference>
<dbReference type="STRING" id="2594813.A0A395M650"/>
<evidence type="ECO:0000256" key="3">
    <source>
        <dbReference type="ARBA" id="ARBA00023242"/>
    </source>
</evidence>
<name>A0A395M650_9HYPO</name>
<keyword evidence="6" id="KW-1185">Reference proteome</keyword>
<evidence type="ECO:0000313" key="6">
    <source>
        <dbReference type="Proteomes" id="UP000265631"/>
    </source>
</evidence>
<proteinExistence type="predicted"/>
<dbReference type="SUPFAM" id="SSF46689">
    <property type="entry name" value="Homeodomain-like"/>
    <property type="match status" value="2"/>
</dbReference>
<reference evidence="5 6" key="1">
    <citation type="journal article" date="2018" name="PLoS Pathog.">
        <title>Evolution of structural diversity of trichothecenes, a family of toxins produced by plant pathogenic and entomopathogenic fungi.</title>
        <authorList>
            <person name="Proctor R.H."/>
            <person name="McCormick S.P."/>
            <person name="Kim H.S."/>
            <person name="Cardoza R.E."/>
            <person name="Stanley A.M."/>
            <person name="Lindo L."/>
            <person name="Kelly A."/>
            <person name="Brown D.W."/>
            <person name="Lee T."/>
            <person name="Vaughan M.M."/>
            <person name="Alexander N.J."/>
            <person name="Busman M."/>
            <person name="Gutierrez S."/>
        </authorList>
    </citation>
    <scope>NUCLEOTIDE SEQUENCE [LARGE SCALE GENOMIC DNA]</scope>
    <source>
        <strain evidence="5 6">NRRL 13405</strain>
    </source>
</reference>
<organism evidence="5 6">
    <name type="scientific">Fusarium flagelliforme</name>
    <dbReference type="NCBI Taxonomy" id="2675880"/>
    <lineage>
        <taxon>Eukaryota</taxon>
        <taxon>Fungi</taxon>
        <taxon>Dikarya</taxon>
        <taxon>Ascomycota</taxon>
        <taxon>Pezizomycotina</taxon>
        <taxon>Sordariomycetes</taxon>
        <taxon>Hypocreomycetidae</taxon>
        <taxon>Hypocreales</taxon>
        <taxon>Nectriaceae</taxon>
        <taxon>Fusarium</taxon>
        <taxon>Fusarium incarnatum-equiseti species complex</taxon>
    </lineage>
</organism>
<sequence>MHEWTENDMSAALNYVGLGYSTRKAAEVYGVSRSTLIGRINGAKTPKEVLQARQKLSEIQEKRLHHWILIQADLGCPVSHHQVKDFAFKIAVRNGFPSGVGKNWLQAFMTRYPDIKTLRGKKIDSDRYNGASTEIIKAFFMLLMMPGVQLIKQKHRWNVDEVGMMEGIGMNGLFLGHKEKKSVLIKQPGSRSWITILEAISAEGRVLPPTVIFKGKTVQRQHFPVNLDFLKDWNFTCSEKGWTNNRIALIWLKTVFIPLNKPDNPREPRLLILDGHGSHMTEDFHFECYNNNIFLLFLPAHASHVLQPLDVAVFGPLKHAYRRHISDLASIADSSQIGKISFLYNYNKARNEAITKSNACAGFKATGLWPVNVAKVLMNPMVTTTPTPAVTPIPHTNEQHYSPTATPRSSVQLRKALQAIPGHFGKDPTVRLLFRKIGTQLDRQGVIIEEGNRKISLLRYQNEELQPKRKRKVAFNVNAEFAKVPAVKKARISLWERLQPKKTSERVRKLKLEDLCCQFYLDLH</sequence>
<dbReference type="InterPro" id="IPR009057">
    <property type="entry name" value="Homeodomain-like_sf"/>
</dbReference>
<comment type="caution">
    <text evidence="5">The sequence shown here is derived from an EMBL/GenBank/DDBJ whole genome shotgun (WGS) entry which is preliminary data.</text>
</comment>
<dbReference type="SMART" id="SM00674">
    <property type="entry name" value="CENPB"/>
    <property type="match status" value="1"/>
</dbReference>
<evidence type="ECO:0000259" key="4">
    <source>
        <dbReference type="PROSITE" id="PS51253"/>
    </source>
</evidence>
<evidence type="ECO:0000256" key="2">
    <source>
        <dbReference type="ARBA" id="ARBA00023125"/>
    </source>
</evidence>
<dbReference type="PANTHER" id="PTHR19303">
    <property type="entry name" value="TRANSPOSON"/>
    <property type="match status" value="1"/>
</dbReference>
<keyword evidence="3" id="KW-0539">Nucleus</keyword>
<dbReference type="EMBL" id="PXXK01000843">
    <property type="protein sequence ID" value="RFN41548.1"/>
    <property type="molecule type" value="Genomic_DNA"/>
</dbReference>
<accession>A0A395M650</accession>
<dbReference type="InterPro" id="IPR007889">
    <property type="entry name" value="HTH_Psq"/>
</dbReference>
<comment type="subcellular location">
    <subcellularLocation>
        <location evidence="1">Nucleus</location>
    </subcellularLocation>
</comment>
<evidence type="ECO:0000313" key="5">
    <source>
        <dbReference type="EMBL" id="RFN41548.1"/>
    </source>
</evidence>
<evidence type="ECO:0000256" key="1">
    <source>
        <dbReference type="ARBA" id="ARBA00004123"/>
    </source>
</evidence>
<dbReference type="PROSITE" id="PS51253">
    <property type="entry name" value="HTH_CENPB"/>
    <property type="match status" value="1"/>
</dbReference>
<dbReference type="Pfam" id="PF05225">
    <property type="entry name" value="HTH_psq"/>
    <property type="match status" value="1"/>
</dbReference>
<dbReference type="InterPro" id="IPR006600">
    <property type="entry name" value="HTH_CenpB_DNA-bd_dom"/>
</dbReference>
<dbReference type="AlphaFoldDB" id="A0A395M650"/>
<gene>
    <name evidence="5" type="ORF">FIE12Z_12952</name>
</gene>
<protein>
    <recommendedName>
        <fullName evidence="4">HTH CENPB-type domain-containing protein</fullName>
    </recommendedName>
</protein>